<dbReference type="RefSeq" id="WP_238020783.1">
    <property type="nucleotide sequence ID" value="NZ_JAIFZM010000013.1"/>
</dbReference>
<dbReference type="Proteomes" id="UP001199631">
    <property type="component" value="Unassembled WGS sequence"/>
</dbReference>
<name>A0AAW5B7L5_9BACI</name>
<evidence type="ECO:0000313" key="1">
    <source>
        <dbReference type="EMBL" id="MCG3420400.1"/>
    </source>
</evidence>
<organism evidence="1 2">
    <name type="scientific">Oceanobacillus jordanicus</name>
    <dbReference type="NCBI Taxonomy" id="2867266"/>
    <lineage>
        <taxon>Bacteria</taxon>
        <taxon>Bacillati</taxon>
        <taxon>Bacillota</taxon>
        <taxon>Bacilli</taxon>
        <taxon>Bacillales</taxon>
        <taxon>Bacillaceae</taxon>
        <taxon>Oceanobacillus</taxon>
    </lineage>
</organism>
<proteinExistence type="predicted"/>
<dbReference type="AlphaFoldDB" id="A0AAW5B7L5"/>
<gene>
    <name evidence="1" type="ORF">K3T81_14740</name>
</gene>
<reference evidence="1 2" key="1">
    <citation type="journal article" date="2022" name="Evol. Bioinform. Online">
        <title>Draft Genome Sequence of Oceanobacillus jordanicus Strain GSFE11, a Halotolerant Plant Growth-Promoting Bacterial Endophyte Isolated From the Jordan Valley.</title>
        <authorList>
            <person name="Alhindi T."/>
            <person name="Albdaiwi R."/>
        </authorList>
    </citation>
    <scope>NUCLEOTIDE SEQUENCE [LARGE SCALE GENOMIC DNA]</scope>
    <source>
        <strain evidence="1 2">GSFE11</strain>
    </source>
</reference>
<accession>A0AAW5B7L5</accession>
<dbReference type="EMBL" id="JAIFZM010000013">
    <property type="protein sequence ID" value="MCG3420400.1"/>
    <property type="molecule type" value="Genomic_DNA"/>
</dbReference>
<evidence type="ECO:0000313" key="2">
    <source>
        <dbReference type="Proteomes" id="UP001199631"/>
    </source>
</evidence>
<keyword evidence="2" id="KW-1185">Reference proteome</keyword>
<protein>
    <submittedName>
        <fullName evidence="1">Uncharacterized protein</fullName>
    </submittedName>
</protein>
<sequence>MKKTMNDNLKDKIVQDVNVSYSNYKSLIDKYWEIDWREITFQNRVVTPLLDKLFINEKDISIIDISTQSDRNDTDIHNTRFYKKEKAASPDLLIARHWNYANKNNDEIEYLAVVEVKSPKSAPIYNNKNDFNDRVKTYLEVNDKVILTDCIKWQFYEKEDLVPVKTINLFDENNIFYRKVGETPEFLIAELQSSPTYVGNPKEWGQLCEYLREFLKGN</sequence>
<comment type="caution">
    <text evidence="1">The sequence shown here is derived from an EMBL/GenBank/DDBJ whole genome shotgun (WGS) entry which is preliminary data.</text>
</comment>